<evidence type="ECO:0000256" key="1">
    <source>
        <dbReference type="ARBA" id="ARBA00022737"/>
    </source>
</evidence>
<organism evidence="3 4">
    <name type="scientific">Punctularia strigosozonata (strain HHB-11173)</name>
    <name type="common">White-rot fungus</name>
    <dbReference type="NCBI Taxonomy" id="741275"/>
    <lineage>
        <taxon>Eukaryota</taxon>
        <taxon>Fungi</taxon>
        <taxon>Dikarya</taxon>
        <taxon>Basidiomycota</taxon>
        <taxon>Agaricomycotina</taxon>
        <taxon>Agaricomycetes</taxon>
        <taxon>Corticiales</taxon>
        <taxon>Punctulariaceae</taxon>
        <taxon>Punctularia</taxon>
    </lineage>
</organism>
<dbReference type="SMART" id="SM00321">
    <property type="entry name" value="WSC"/>
    <property type="match status" value="2"/>
</dbReference>
<accession>R7S488</accession>
<reference evidence="4" key="1">
    <citation type="journal article" date="2012" name="Science">
        <title>The Paleozoic origin of enzymatic lignin decomposition reconstructed from 31 fungal genomes.</title>
        <authorList>
            <person name="Floudas D."/>
            <person name="Binder M."/>
            <person name="Riley R."/>
            <person name="Barry K."/>
            <person name="Blanchette R.A."/>
            <person name="Henrissat B."/>
            <person name="Martinez A.T."/>
            <person name="Otillar R."/>
            <person name="Spatafora J.W."/>
            <person name="Yadav J.S."/>
            <person name="Aerts A."/>
            <person name="Benoit I."/>
            <person name="Boyd A."/>
            <person name="Carlson A."/>
            <person name="Copeland A."/>
            <person name="Coutinho P.M."/>
            <person name="de Vries R.P."/>
            <person name="Ferreira P."/>
            <person name="Findley K."/>
            <person name="Foster B."/>
            <person name="Gaskell J."/>
            <person name="Glotzer D."/>
            <person name="Gorecki P."/>
            <person name="Heitman J."/>
            <person name="Hesse C."/>
            <person name="Hori C."/>
            <person name="Igarashi K."/>
            <person name="Jurgens J.A."/>
            <person name="Kallen N."/>
            <person name="Kersten P."/>
            <person name="Kohler A."/>
            <person name="Kuees U."/>
            <person name="Kumar T.K.A."/>
            <person name="Kuo A."/>
            <person name="LaButti K."/>
            <person name="Larrondo L.F."/>
            <person name="Lindquist E."/>
            <person name="Ling A."/>
            <person name="Lombard V."/>
            <person name="Lucas S."/>
            <person name="Lundell T."/>
            <person name="Martin R."/>
            <person name="McLaughlin D.J."/>
            <person name="Morgenstern I."/>
            <person name="Morin E."/>
            <person name="Murat C."/>
            <person name="Nagy L.G."/>
            <person name="Nolan M."/>
            <person name="Ohm R.A."/>
            <person name="Patyshakuliyeva A."/>
            <person name="Rokas A."/>
            <person name="Ruiz-Duenas F.J."/>
            <person name="Sabat G."/>
            <person name="Salamov A."/>
            <person name="Samejima M."/>
            <person name="Schmutz J."/>
            <person name="Slot J.C."/>
            <person name="St John F."/>
            <person name="Stenlid J."/>
            <person name="Sun H."/>
            <person name="Sun S."/>
            <person name="Syed K."/>
            <person name="Tsang A."/>
            <person name="Wiebenga A."/>
            <person name="Young D."/>
            <person name="Pisabarro A."/>
            <person name="Eastwood D.C."/>
            <person name="Martin F."/>
            <person name="Cullen D."/>
            <person name="Grigoriev I.V."/>
            <person name="Hibbett D.S."/>
        </authorList>
    </citation>
    <scope>NUCLEOTIDE SEQUENCE [LARGE SCALE GENOMIC DNA]</scope>
    <source>
        <strain evidence="4">HHB-11173 SS5</strain>
    </source>
</reference>
<evidence type="ECO:0000313" key="4">
    <source>
        <dbReference type="Proteomes" id="UP000054196"/>
    </source>
</evidence>
<gene>
    <name evidence="3" type="ORF">PUNSTDRAFT_20976</name>
</gene>
<dbReference type="RefSeq" id="XP_007388057.1">
    <property type="nucleotide sequence ID" value="XM_007387995.1"/>
</dbReference>
<dbReference type="Proteomes" id="UP000054196">
    <property type="component" value="Unassembled WGS sequence"/>
</dbReference>
<keyword evidence="1" id="KW-0677">Repeat</keyword>
<keyword evidence="4" id="KW-1185">Reference proteome</keyword>
<dbReference type="PANTHER" id="PTHR45964">
    <property type="entry name" value="WSCD FAMILY MEMBER CG9164"/>
    <property type="match status" value="1"/>
</dbReference>
<dbReference type="EMBL" id="JH687553">
    <property type="protein sequence ID" value="EIN04664.1"/>
    <property type="molecule type" value="Genomic_DNA"/>
</dbReference>
<proteinExistence type="predicted"/>
<dbReference type="InterPro" id="IPR051589">
    <property type="entry name" value="Sialate-O-sulfotransferase"/>
</dbReference>
<name>R7S488_PUNST</name>
<dbReference type="PROSITE" id="PS51212">
    <property type="entry name" value="WSC"/>
    <property type="match status" value="2"/>
</dbReference>
<feature type="domain" description="WSC" evidence="2">
    <location>
        <begin position="78"/>
        <end position="175"/>
    </location>
</feature>
<feature type="non-terminal residue" evidence="3">
    <location>
        <position position="175"/>
    </location>
</feature>
<protein>
    <recommendedName>
        <fullName evidence="2">WSC domain-containing protein</fullName>
    </recommendedName>
</protein>
<dbReference type="AlphaFoldDB" id="R7S488"/>
<dbReference type="OMA" id="CHCGTGL"/>
<dbReference type="GeneID" id="18881926"/>
<dbReference type="PANTHER" id="PTHR45964:SF5">
    <property type="entry name" value="WSCD FAMILY MEMBER CG9164"/>
    <property type="match status" value="1"/>
</dbReference>
<feature type="non-terminal residue" evidence="3">
    <location>
        <position position="1"/>
    </location>
</feature>
<dbReference type="HOGENOM" id="CLU_063916_3_2_1"/>
<dbReference type="InterPro" id="IPR002889">
    <property type="entry name" value="WSC_carb-bd"/>
</dbReference>
<sequence length="175" mass="17973">TVEACIVRCEAAGYDYAGVEFGDECHCGTGYANGAMPQGAPASDCDVACAGNGSETCGGSWRIQVSTIDPSVVVVVLRSELLGCYVDTASSPALSNAIAPVSFTNNTDLVSQCVDYCDTLGYPYAGVEDAVDCQCGLSLSGGAESVDQSQCNSTCPLPGDAGREFCGGVQRMQLY</sequence>
<dbReference type="OrthoDB" id="5985073at2759"/>
<feature type="domain" description="WSC" evidence="2">
    <location>
        <begin position="1"/>
        <end position="69"/>
    </location>
</feature>
<dbReference type="Pfam" id="PF01822">
    <property type="entry name" value="WSC"/>
    <property type="match status" value="2"/>
</dbReference>
<evidence type="ECO:0000313" key="3">
    <source>
        <dbReference type="EMBL" id="EIN04664.1"/>
    </source>
</evidence>
<dbReference type="KEGG" id="psq:PUNSTDRAFT_20976"/>
<evidence type="ECO:0000259" key="2">
    <source>
        <dbReference type="PROSITE" id="PS51212"/>
    </source>
</evidence>